<dbReference type="FunCoup" id="A0A6P8IT30">
    <property type="interactions" value="822"/>
</dbReference>
<dbReference type="PANTHER" id="PTHR13903:SF31">
    <property type="entry name" value="CUPIN-DOMAIN CONTAINING PROTEIN"/>
    <property type="match status" value="1"/>
</dbReference>
<dbReference type="Proteomes" id="UP000515163">
    <property type="component" value="Unplaced"/>
</dbReference>
<feature type="binding site" evidence="2">
    <location>
        <position position="62"/>
    </location>
    <ligand>
        <name>Fe cation</name>
        <dbReference type="ChEBI" id="CHEBI:24875"/>
    </ligand>
</feature>
<dbReference type="Pfam" id="PF05726">
    <property type="entry name" value="Pirin_C"/>
    <property type="match status" value="1"/>
</dbReference>
<accession>A0A6P8IT30</accession>
<dbReference type="InterPro" id="IPR011051">
    <property type="entry name" value="RmlC_Cupin_sf"/>
</dbReference>
<keyword evidence="6" id="KW-1185">Reference proteome</keyword>
<comment type="similarity">
    <text evidence="1 3">Belongs to the pirin family.</text>
</comment>
<dbReference type="PANTHER" id="PTHR13903">
    <property type="entry name" value="PIRIN-RELATED"/>
    <property type="match status" value="1"/>
</dbReference>
<name>A0A6P8IT30_ACTTE</name>
<dbReference type="GO" id="GO:0046872">
    <property type="term" value="F:metal ion binding"/>
    <property type="evidence" value="ECO:0007669"/>
    <property type="project" value="UniProtKB-KW"/>
</dbReference>
<keyword evidence="2" id="KW-0408">Iron</keyword>
<feature type="binding site" evidence="2">
    <location>
        <position position="104"/>
    </location>
    <ligand>
        <name>Fe cation</name>
        <dbReference type="ChEBI" id="CHEBI:24875"/>
    </ligand>
</feature>
<dbReference type="Pfam" id="PF02678">
    <property type="entry name" value="Pirin"/>
    <property type="match status" value="1"/>
</dbReference>
<dbReference type="GeneID" id="116304481"/>
<feature type="binding site" evidence="2">
    <location>
        <position position="60"/>
    </location>
    <ligand>
        <name>Fe cation</name>
        <dbReference type="ChEBI" id="CHEBI:24875"/>
    </ligand>
</feature>
<feature type="domain" description="Pirin C-terminal" evidence="5">
    <location>
        <begin position="181"/>
        <end position="284"/>
    </location>
</feature>
<comment type="cofactor">
    <cofactor evidence="2">
        <name>Fe cation</name>
        <dbReference type="ChEBI" id="CHEBI:24875"/>
    </cofactor>
    <text evidence="2">Binds 1 Fe cation per subunit.</text>
</comment>
<sequence length="314" mass="34375">MAKPRSVSRLESSRQMREGGGFLVRRPIGDTIRNCDPFLMLDHLGPVTYGPGEAVGAPDHPHRGFETVTYIINGETKHQDSAGNSGVLKDGWVQWMTAGSGVVHSEMPTEEFLKKGGPMEGFQLWVNLPAKDKMIKPRYQDTPAEKIPVVKSPDGKTTVKVIAGQSLGTKAVIETRSPMLYLDIHVEQGQEFNQEVPDNYNGFAYVWRGAGKLGDTKIQATMGQVALLGPGTSFKIKANSNKDIHVLLIAGVPLKEPVAQRGPFVMNTWEEIEEAFSDYYTGKLGAIEGSEERYAKTNAAVAKQKATGSWDKKS</sequence>
<evidence type="ECO:0000256" key="3">
    <source>
        <dbReference type="RuleBase" id="RU003457"/>
    </source>
</evidence>
<evidence type="ECO:0000256" key="2">
    <source>
        <dbReference type="PIRSR" id="PIRSR006232-1"/>
    </source>
</evidence>
<evidence type="ECO:0000259" key="4">
    <source>
        <dbReference type="Pfam" id="PF02678"/>
    </source>
</evidence>
<keyword evidence="2" id="KW-0479">Metal-binding</keyword>
<dbReference type="InterPro" id="IPR003829">
    <property type="entry name" value="Pirin_N_dom"/>
</dbReference>
<feature type="domain" description="Pirin N-terminal" evidence="4">
    <location>
        <begin position="28"/>
        <end position="126"/>
    </location>
</feature>
<dbReference type="OrthoDB" id="198735at2759"/>
<proteinExistence type="inferred from homology"/>
<dbReference type="InterPro" id="IPR012093">
    <property type="entry name" value="Pirin"/>
</dbReference>
<reference evidence="7" key="1">
    <citation type="submission" date="2025-08" db="UniProtKB">
        <authorList>
            <consortium name="RefSeq"/>
        </authorList>
    </citation>
    <scope>IDENTIFICATION</scope>
    <source>
        <tissue evidence="7">Tentacle</tissue>
    </source>
</reference>
<dbReference type="Gene3D" id="2.60.120.10">
    <property type="entry name" value="Jelly Rolls"/>
    <property type="match status" value="2"/>
</dbReference>
<evidence type="ECO:0000313" key="6">
    <source>
        <dbReference type="Proteomes" id="UP000515163"/>
    </source>
</evidence>
<dbReference type="SUPFAM" id="SSF51182">
    <property type="entry name" value="RmlC-like cupins"/>
    <property type="match status" value="1"/>
</dbReference>
<dbReference type="CDD" id="cd02247">
    <property type="entry name" value="cupin_pirin_C"/>
    <property type="match status" value="1"/>
</dbReference>
<feature type="binding site" evidence="2">
    <location>
        <position position="106"/>
    </location>
    <ligand>
        <name>Fe cation</name>
        <dbReference type="ChEBI" id="CHEBI:24875"/>
    </ligand>
</feature>
<organism evidence="6 7">
    <name type="scientific">Actinia tenebrosa</name>
    <name type="common">Australian red waratah sea anemone</name>
    <dbReference type="NCBI Taxonomy" id="6105"/>
    <lineage>
        <taxon>Eukaryota</taxon>
        <taxon>Metazoa</taxon>
        <taxon>Cnidaria</taxon>
        <taxon>Anthozoa</taxon>
        <taxon>Hexacorallia</taxon>
        <taxon>Actiniaria</taxon>
        <taxon>Actiniidae</taxon>
        <taxon>Actinia</taxon>
    </lineage>
</organism>
<dbReference type="AlphaFoldDB" id="A0A6P8IT30"/>
<dbReference type="CDD" id="cd02909">
    <property type="entry name" value="cupin_pirin_N"/>
    <property type="match status" value="1"/>
</dbReference>
<gene>
    <name evidence="7" type="primary">LOC116304481</name>
</gene>
<dbReference type="PIRSF" id="PIRSF006232">
    <property type="entry name" value="Pirin"/>
    <property type="match status" value="1"/>
</dbReference>
<dbReference type="RefSeq" id="XP_031570082.1">
    <property type="nucleotide sequence ID" value="XM_031714222.1"/>
</dbReference>
<dbReference type="InParanoid" id="A0A6P8IT30"/>
<evidence type="ECO:0000313" key="7">
    <source>
        <dbReference type="RefSeq" id="XP_031570082.1"/>
    </source>
</evidence>
<evidence type="ECO:0000256" key="1">
    <source>
        <dbReference type="ARBA" id="ARBA00008416"/>
    </source>
</evidence>
<protein>
    <submittedName>
        <fullName evidence="7">Pirin-like protein</fullName>
    </submittedName>
</protein>
<dbReference type="KEGG" id="aten:116304481"/>
<dbReference type="InterPro" id="IPR008778">
    <property type="entry name" value="Pirin_C_dom"/>
</dbReference>
<dbReference type="InterPro" id="IPR014710">
    <property type="entry name" value="RmlC-like_jellyroll"/>
</dbReference>
<evidence type="ECO:0000259" key="5">
    <source>
        <dbReference type="Pfam" id="PF05726"/>
    </source>
</evidence>